<keyword evidence="1" id="KW-0812">Transmembrane</keyword>
<comment type="caution">
    <text evidence="2">The sequence shown here is derived from an EMBL/GenBank/DDBJ whole genome shotgun (WGS) entry which is preliminary data.</text>
</comment>
<reference evidence="2" key="1">
    <citation type="submission" date="2020-09" db="EMBL/GenBank/DDBJ databases">
        <authorList>
            <person name="Kim M.K."/>
        </authorList>
    </citation>
    <scope>NUCLEOTIDE SEQUENCE</scope>
    <source>
        <strain evidence="2">BT702</strain>
    </source>
</reference>
<evidence type="ECO:0000313" key="2">
    <source>
        <dbReference type="EMBL" id="MBD2700149.1"/>
    </source>
</evidence>
<dbReference type="RefSeq" id="WP_190886001.1">
    <property type="nucleotide sequence ID" value="NZ_JACWZY010000003.1"/>
</dbReference>
<proteinExistence type="predicted"/>
<organism evidence="2 3">
    <name type="scientific">Spirosoma profusum</name>
    <dbReference type="NCBI Taxonomy" id="2771354"/>
    <lineage>
        <taxon>Bacteria</taxon>
        <taxon>Pseudomonadati</taxon>
        <taxon>Bacteroidota</taxon>
        <taxon>Cytophagia</taxon>
        <taxon>Cytophagales</taxon>
        <taxon>Cytophagaceae</taxon>
        <taxon>Spirosoma</taxon>
    </lineage>
</organism>
<gene>
    <name evidence="2" type="ORF">IC229_05850</name>
</gene>
<dbReference type="Proteomes" id="UP000598820">
    <property type="component" value="Unassembled WGS sequence"/>
</dbReference>
<protein>
    <submittedName>
        <fullName evidence="2">Uncharacterized protein</fullName>
    </submittedName>
</protein>
<name>A0A926XUC6_9BACT</name>
<sequence>MDLTTIGNDLLKFSPLAFVLAVAVYVLWKKLEVKDTDLKDTMKAHDADRKETQEKLTQVLAQNSASHVQLSESVNNLTKATNESRSEIGGRLSALESQTKLNRSVRKQAIG</sequence>
<evidence type="ECO:0000313" key="3">
    <source>
        <dbReference type="Proteomes" id="UP000598820"/>
    </source>
</evidence>
<keyword evidence="1" id="KW-1133">Transmembrane helix</keyword>
<dbReference type="EMBL" id="JACWZY010000003">
    <property type="protein sequence ID" value="MBD2700149.1"/>
    <property type="molecule type" value="Genomic_DNA"/>
</dbReference>
<keyword evidence="1" id="KW-0472">Membrane</keyword>
<accession>A0A926XUC6</accession>
<dbReference type="AlphaFoldDB" id="A0A926XUC6"/>
<evidence type="ECO:0000256" key="1">
    <source>
        <dbReference type="SAM" id="Phobius"/>
    </source>
</evidence>
<feature type="transmembrane region" description="Helical" evidence="1">
    <location>
        <begin position="12"/>
        <end position="28"/>
    </location>
</feature>
<keyword evidence="3" id="KW-1185">Reference proteome</keyword>